<dbReference type="PANTHER" id="PTHR12526:SF510">
    <property type="entry name" value="D-INOSITOL 3-PHOSPHATE GLYCOSYLTRANSFERASE"/>
    <property type="match status" value="1"/>
</dbReference>
<dbReference type="Pfam" id="PF00534">
    <property type="entry name" value="Glycos_transf_1"/>
    <property type="match status" value="1"/>
</dbReference>
<reference evidence="4" key="1">
    <citation type="submission" date="2021-01" db="EMBL/GenBank/DDBJ databases">
        <authorList>
            <person name="Corre E."/>
            <person name="Pelletier E."/>
            <person name="Niang G."/>
            <person name="Scheremetjew M."/>
            <person name="Finn R."/>
            <person name="Kale V."/>
            <person name="Holt S."/>
            <person name="Cochrane G."/>
            <person name="Meng A."/>
            <person name="Brown T."/>
            <person name="Cohen L."/>
        </authorList>
    </citation>
    <scope>NUCLEOTIDE SEQUENCE</scope>
    <source>
        <strain evidence="4">CCMP 2712</strain>
    </source>
</reference>
<accession>A0A7S4KX29</accession>
<feature type="domain" description="Glycosyl transferase family 1" evidence="3">
    <location>
        <begin position="228"/>
        <end position="395"/>
    </location>
</feature>
<dbReference type="CDD" id="cd03801">
    <property type="entry name" value="GT4_PimA-like"/>
    <property type="match status" value="1"/>
</dbReference>
<gene>
    <name evidence="4" type="ORF">GTHE00462_LOCUS19759</name>
</gene>
<organism evidence="4">
    <name type="scientific">Guillardia theta</name>
    <name type="common">Cryptophyte</name>
    <name type="synonym">Cryptomonas phi</name>
    <dbReference type="NCBI Taxonomy" id="55529"/>
    <lineage>
        <taxon>Eukaryota</taxon>
        <taxon>Cryptophyceae</taxon>
        <taxon>Pyrenomonadales</taxon>
        <taxon>Geminigeraceae</taxon>
        <taxon>Guillardia</taxon>
    </lineage>
</organism>
<sequence length="423" mass="47041">MRSGMAVGLISMEVLDPIFSGNGIASRFVARSMLSRNSTSLFVLCGSKTAGQGAGLAHRCDREVFEAISPKRKDQSRVKGISIPLPIWGKLDKNSSYEEFAAGACDKLVEETIKIDKVDTFLCVDWSGCYVFHRMKEQGLIVDDAKMIYFPFCVFHALYSASNEEVGFYKAEETRSIESATKVIALCESDLEKLAKLNSKHRGKIEVLPPPLREDFRAVVLRNSEVVRQRKFITCCLRFTPSKNVKVFCEAVSIIHEELSARGIMVVMCGAVIDESYANECRRVMEESNTRHNIVKDFLDAQGLQEVLSQSLVNIHTAPYEAYGMTIVEAAACGSPSIIHEQWRDIGATILLPPTSDGGSCYLANMLDANDLARAILDAIRDQESLGEASRRARELALSWDEDKYAERLIEVLDDSKIITRDG</sequence>
<evidence type="ECO:0000256" key="2">
    <source>
        <dbReference type="ARBA" id="ARBA00022679"/>
    </source>
</evidence>
<dbReference type="SUPFAM" id="SSF53756">
    <property type="entry name" value="UDP-Glycosyltransferase/glycogen phosphorylase"/>
    <property type="match status" value="1"/>
</dbReference>
<dbReference type="Gene3D" id="3.40.50.2000">
    <property type="entry name" value="Glycogen Phosphorylase B"/>
    <property type="match status" value="1"/>
</dbReference>
<keyword evidence="2" id="KW-0808">Transferase</keyword>
<name>A0A7S4KX29_GUITH</name>
<evidence type="ECO:0000256" key="1">
    <source>
        <dbReference type="ARBA" id="ARBA00022676"/>
    </source>
</evidence>
<dbReference type="EMBL" id="HBKN01025401">
    <property type="protein sequence ID" value="CAE2308126.1"/>
    <property type="molecule type" value="Transcribed_RNA"/>
</dbReference>
<dbReference type="GO" id="GO:0016757">
    <property type="term" value="F:glycosyltransferase activity"/>
    <property type="evidence" value="ECO:0007669"/>
    <property type="project" value="UniProtKB-KW"/>
</dbReference>
<dbReference type="PANTHER" id="PTHR12526">
    <property type="entry name" value="GLYCOSYLTRANSFERASE"/>
    <property type="match status" value="1"/>
</dbReference>
<evidence type="ECO:0000313" key="4">
    <source>
        <dbReference type="EMBL" id="CAE2308126.1"/>
    </source>
</evidence>
<evidence type="ECO:0000259" key="3">
    <source>
        <dbReference type="Pfam" id="PF00534"/>
    </source>
</evidence>
<keyword evidence="1" id="KW-0328">Glycosyltransferase</keyword>
<proteinExistence type="predicted"/>
<dbReference type="InterPro" id="IPR001296">
    <property type="entry name" value="Glyco_trans_1"/>
</dbReference>
<dbReference type="AlphaFoldDB" id="A0A7S4KX29"/>
<protein>
    <recommendedName>
        <fullName evidence="3">Glycosyl transferase family 1 domain-containing protein</fullName>
    </recommendedName>
</protein>